<protein>
    <submittedName>
        <fullName evidence="1">Uncharacterized protein</fullName>
    </submittedName>
</protein>
<dbReference type="EMBL" id="LAZR01036947">
    <property type="protein sequence ID" value="KKL23513.1"/>
    <property type="molecule type" value="Genomic_DNA"/>
</dbReference>
<proteinExistence type="predicted"/>
<reference evidence="1" key="1">
    <citation type="journal article" date="2015" name="Nature">
        <title>Complex archaea that bridge the gap between prokaryotes and eukaryotes.</title>
        <authorList>
            <person name="Spang A."/>
            <person name="Saw J.H."/>
            <person name="Jorgensen S.L."/>
            <person name="Zaremba-Niedzwiedzka K."/>
            <person name="Martijn J."/>
            <person name="Lind A.E."/>
            <person name="van Eijk R."/>
            <person name="Schleper C."/>
            <person name="Guy L."/>
            <person name="Ettema T.J."/>
        </authorList>
    </citation>
    <scope>NUCLEOTIDE SEQUENCE</scope>
</reference>
<name>A0A0F9EHT4_9ZZZZ</name>
<sequence>MLLIPVTDSSVAGTGTATFPSRILGGLAITANGTNDATVTLQRDNSDGFTVFKLVTKSPIFVAGPISIGSQAGYYSVSGDGAAVQFYEWVE</sequence>
<accession>A0A0F9EHT4</accession>
<gene>
    <name evidence="1" type="ORF">LCGC14_2424640</name>
</gene>
<comment type="caution">
    <text evidence="1">The sequence shown here is derived from an EMBL/GenBank/DDBJ whole genome shotgun (WGS) entry which is preliminary data.</text>
</comment>
<organism evidence="1">
    <name type="scientific">marine sediment metagenome</name>
    <dbReference type="NCBI Taxonomy" id="412755"/>
    <lineage>
        <taxon>unclassified sequences</taxon>
        <taxon>metagenomes</taxon>
        <taxon>ecological metagenomes</taxon>
    </lineage>
</organism>
<dbReference type="AlphaFoldDB" id="A0A0F9EHT4"/>
<evidence type="ECO:0000313" key="1">
    <source>
        <dbReference type="EMBL" id="KKL23513.1"/>
    </source>
</evidence>